<dbReference type="InterPro" id="IPR015803">
    <property type="entry name" value="Cys-tRNA-ligase"/>
</dbReference>
<dbReference type="AlphaFoldDB" id="A0A366RN55"/>
<proteinExistence type="inferred from homology"/>
<keyword evidence="7" id="KW-0479">Metal-binding</keyword>
<comment type="caution">
    <text evidence="16">The sequence shown here is derived from an EMBL/GenBank/DDBJ whole genome shotgun (WGS) entry which is preliminary data.</text>
</comment>
<evidence type="ECO:0000256" key="1">
    <source>
        <dbReference type="ARBA" id="ARBA00001947"/>
    </source>
</evidence>
<dbReference type="HAMAP" id="MF_00041">
    <property type="entry name" value="Cys_tRNA_synth"/>
    <property type="match status" value="1"/>
</dbReference>
<keyword evidence="11" id="KW-0648">Protein biosynthesis</keyword>
<name>A0A366RN55_9HYPO</name>
<evidence type="ECO:0000256" key="12">
    <source>
        <dbReference type="ARBA" id="ARBA00023146"/>
    </source>
</evidence>
<evidence type="ECO:0000256" key="10">
    <source>
        <dbReference type="ARBA" id="ARBA00022840"/>
    </source>
</evidence>
<reference evidence="16 17" key="1">
    <citation type="submission" date="2018-06" db="EMBL/GenBank/DDBJ databases">
        <title>Fusarium incarnatum-equiseti species complex species 28.</title>
        <authorList>
            <person name="Gardiner D.M."/>
        </authorList>
    </citation>
    <scope>NUCLEOTIDE SEQUENCE [LARGE SCALE GENOMIC DNA]</scope>
    <source>
        <strain evidence="16 17">FIESC_28</strain>
    </source>
</reference>
<evidence type="ECO:0000313" key="16">
    <source>
        <dbReference type="EMBL" id="RBR18547.1"/>
    </source>
</evidence>
<evidence type="ECO:0000256" key="4">
    <source>
        <dbReference type="ARBA" id="ARBA00012832"/>
    </source>
</evidence>
<feature type="compositionally biased region" description="Basic and acidic residues" evidence="14">
    <location>
        <begin position="781"/>
        <end position="799"/>
    </location>
</feature>
<dbReference type="InterPro" id="IPR032678">
    <property type="entry name" value="tRNA-synt_1_cat_dom"/>
</dbReference>
<feature type="compositionally biased region" description="Basic and acidic residues" evidence="14">
    <location>
        <begin position="283"/>
        <end position="293"/>
    </location>
</feature>
<gene>
    <name evidence="16" type="ORF">FIESC28_06002</name>
</gene>
<dbReference type="Pfam" id="PF01406">
    <property type="entry name" value="tRNA-synt_1e"/>
    <property type="match status" value="1"/>
</dbReference>
<dbReference type="InterPro" id="IPR009080">
    <property type="entry name" value="tRNAsynth_Ia_anticodon-bd"/>
</dbReference>
<keyword evidence="6" id="KW-0436">Ligase</keyword>
<comment type="subcellular location">
    <subcellularLocation>
        <location evidence="2">Cytoplasm</location>
    </subcellularLocation>
</comment>
<dbReference type="Gene3D" id="3.40.50.620">
    <property type="entry name" value="HUPs"/>
    <property type="match status" value="2"/>
</dbReference>
<evidence type="ECO:0000256" key="13">
    <source>
        <dbReference type="ARBA" id="ARBA00031499"/>
    </source>
</evidence>
<dbReference type="OrthoDB" id="438179at2759"/>
<dbReference type="EC" id="6.1.1.16" evidence="4"/>
<feature type="domain" description="Cysteinyl-tRNA synthetase class Ia DALR" evidence="15">
    <location>
        <begin position="503"/>
        <end position="565"/>
    </location>
</feature>
<dbReference type="RefSeq" id="XP_031015794.1">
    <property type="nucleotide sequence ID" value="XM_031160147.1"/>
</dbReference>
<evidence type="ECO:0000256" key="2">
    <source>
        <dbReference type="ARBA" id="ARBA00004496"/>
    </source>
</evidence>
<dbReference type="SMART" id="SM00840">
    <property type="entry name" value="DALR_2"/>
    <property type="match status" value="1"/>
</dbReference>
<evidence type="ECO:0000256" key="9">
    <source>
        <dbReference type="ARBA" id="ARBA00022833"/>
    </source>
</evidence>
<evidence type="ECO:0000256" key="7">
    <source>
        <dbReference type="ARBA" id="ARBA00022723"/>
    </source>
</evidence>
<dbReference type="Pfam" id="PF09190">
    <property type="entry name" value="DALR_2"/>
    <property type="match status" value="1"/>
</dbReference>
<keyword evidence="5" id="KW-0963">Cytoplasm</keyword>
<evidence type="ECO:0000256" key="14">
    <source>
        <dbReference type="SAM" id="MobiDB-lite"/>
    </source>
</evidence>
<evidence type="ECO:0000313" key="17">
    <source>
        <dbReference type="Proteomes" id="UP000253153"/>
    </source>
</evidence>
<evidence type="ECO:0000256" key="3">
    <source>
        <dbReference type="ARBA" id="ARBA00005594"/>
    </source>
</evidence>
<evidence type="ECO:0000256" key="11">
    <source>
        <dbReference type="ARBA" id="ARBA00022917"/>
    </source>
</evidence>
<keyword evidence="9" id="KW-0862">Zinc</keyword>
<sequence length="799" mass="88821">MESLKLYNSLKPGAPVPFVPIEKGKVSWYACGPTVYDKSHLGHARNYVSTDIIRRILMHYFGFDVNFVMNITDIDDKIIIKARRQRLLELEKNKNYSKDELRDLALSAFRAYAKSSLPLLLKDGEEINETNYAQRREAGYGHVLAGGTISGEGKPGDDEAKVKMHLSNMTAAAEAISSGEIFPGTDEILLPYLDSLYKETIDTRDQTMFTDLTQSMEKLFMDDMDALNVLRPSVITRVTEYVPQIADFVKTIVDKGFAYEADGSVYFDISAFEKAGNTYARLRPDNRNDKSLQEEGEGSLSKGLSGKKNPGDFALWKKSKAGEPFWPSPWGDGRPGWHIECSVMAGCVLGPIMDIHSGGIDLAFPHHDNELAQSEAYFCEHGKGEHTWVNYFLHMGHLSISGSKMSKSLKNFQTIQDALATTYSSRGMRIVFLMGRWNDGVEISPDMRLQADNWEATISNFFINAKALLAEAGITYGVKSMSLNADGKSSEGLSAELEQAKQDFEAAMTNSFDTPKAMSVILKLVNTANVHVRDNKDADLVGLESIGRWITKMVGIFGLDSNASPPYEGLGWATTIASDVEPKTAVQPYADAFAKIKSDVSSLSLESEEISSLLEQNPTAEFESIAAGGSRDPERLAMPYLRAASKLRDELRRIVGNQSPDTKKAILALTDRIRDEDLTNLGVYLDDRTDAASLIKFIPATELIAAREEKVAQAAEKARKKEEARLAREKADQEAREKAKVRPEDMFKGDERYSAWDEQGMPTKMKDGSDVPKSQLKTLKKQWDRQKKAHDDLKAKGLL</sequence>
<accession>A0A366RN55</accession>
<evidence type="ECO:0000259" key="15">
    <source>
        <dbReference type="SMART" id="SM00840"/>
    </source>
</evidence>
<feature type="region of interest" description="Disordered" evidence="14">
    <location>
        <begin position="283"/>
        <end position="308"/>
    </location>
</feature>
<keyword evidence="12" id="KW-0030">Aminoacyl-tRNA synthetase</keyword>
<feature type="region of interest" description="Disordered" evidence="14">
    <location>
        <begin position="723"/>
        <end position="799"/>
    </location>
</feature>
<evidence type="ECO:0000256" key="5">
    <source>
        <dbReference type="ARBA" id="ARBA00022490"/>
    </source>
</evidence>
<comment type="similarity">
    <text evidence="3">Belongs to the class-I aminoacyl-tRNA synthetase family.</text>
</comment>
<keyword evidence="8" id="KW-0547">Nucleotide-binding</keyword>
<dbReference type="PANTHER" id="PTHR10890:SF3">
    <property type="entry name" value="CYSTEINE--TRNA LIGASE, CYTOPLASMIC"/>
    <property type="match status" value="1"/>
</dbReference>
<dbReference type="InterPro" id="IPR014729">
    <property type="entry name" value="Rossmann-like_a/b/a_fold"/>
</dbReference>
<keyword evidence="10" id="KW-0067">ATP-binding</keyword>
<feature type="compositionally biased region" description="Low complexity" evidence="14">
    <location>
        <begin position="298"/>
        <end position="308"/>
    </location>
</feature>
<dbReference type="GO" id="GO:0005524">
    <property type="term" value="F:ATP binding"/>
    <property type="evidence" value="ECO:0007669"/>
    <property type="project" value="UniProtKB-KW"/>
</dbReference>
<dbReference type="InterPro" id="IPR024909">
    <property type="entry name" value="Cys-tRNA/MSH_ligase"/>
</dbReference>
<organism evidence="16 17">
    <name type="scientific">Fusarium coffeatum</name>
    <dbReference type="NCBI Taxonomy" id="231269"/>
    <lineage>
        <taxon>Eukaryota</taxon>
        <taxon>Fungi</taxon>
        <taxon>Dikarya</taxon>
        <taxon>Ascomycota</taxon>
        <taxon>Pezizomycotina</taxon>
        <taxon>Sordariomycetes</taxon>
        <taxon>Hypocreomycetidae</taxon>
        <taxon>Hypocreales</taxon>
        <taxon>Nectriaceae</taxon>
        <taxon>Fusarium</taxon>
        <taxon>Fusarium incarnatum-equiseti species complex</taxon>
    </lineage>
</organism>
<comment type="cofactor">
    <cofactor evidence="1">
        <name>Zn(2+)</name>
        <dbReference type="ChEBI" id="CHEBI:29105"/>
    </cofactor>
</comment>
<dbReference type="GO" id="GO:0004817">
    <property type="term" value="F:cysteine-tRNA ligase activity"/>
    <property type="evidence" value="ECO:0007669"/>
    <property type="project" value="UniProtKB-EC"/>
</dbReference>
<feature type="compositionally biased region" description="Basic and acidic residues" evidence="14">
    <location>
        <begin position="723"/>
        <end position="755"/>
    </location>
</feature>
<dbReference type="GeneID" id="41995443"/>
<dbReference type="Gene3D" id="1.20.120.640">
    <property type="entry name" value="Anticodon-binding domain of a subclass of class I aminoacyl-tRNA synthetases"/>
    <property type="match status" value="1"/>
</dbReference>
<dbReference type="InterPro" id="IPR015273">
    <property type="entry name" value="Cys-tRNA-synt_Ia_DALR"/>
</dbReference>
<protein>
    <recommendedName>
        <fullName evidence="4">cysteine--tRNA ligase</fullName>
        <ecNumber evidence="4">6.1.1.16</ecNumber>
    </recommendedName>
    <alternativeName>
        <fullName evidence="13">Cysteinyl-tRNA synthetase</fullName>
    </alternativeName>
</protein>
<dbReference type="GO" id="GO:0046872">
    <property type="term" value="F:metal ion binding"/>
    <property type="evidence" value="ECO:0007669"/>
    <property type="project" value="UniProtKB-KW"/>
</dbReference>
<dbReference type="Proteomes" id="UP000253153">
    <property type="component" value="Unassembled WGS sequence"/>
</dbReference>
<dbReference type="EMBL" id="QKXC01000124">
    <property type="protein sequence ID" value="RBR18547.1"/>
    <property type="molecule type" value="Genomic_DNA"/>
</dbReference>
<dbReference type="GO" id="GO:0006423">
    <property type="term" value="P:cysteinyl-tRNA aminoacylation"/>
    <property type="evidence" value="ECO:0007669"/>
    <property type="project" value="InterPro"/>
</dbReference>
<dbReference type="NCBIfam" id="TIGR00435">
    <property type="entry name" value="cysS"/>
    <property type="match status" value="1"/>
</dbReference>
<dbReference type="PANTHER" id="PTHR10890">
    <property type="entry name" value="CYSTEINYL-TRNA SYNTHETASE"/>
    <property type="match status" value="1"/>
</dbReference>
<evidence type="ECO:0000256" key="8">
    <source>
        <dbReference type="ARBA" id="ARBA00022741"/>
    </source>
</evidence>
<dbReference type="SUPFAM" id="SSF52374">
    <property type="entry name" value="Nucleotidylyl transferase"/>
    <property type="match status" value="1"/>
</dbReference>
<dbReference type="GO" id="GO:0005737">
    <property type="term" value="C:cytoplasm"/>
    <property type="evidence" value="ECO:0007669"/>
    <property type="project" value="UniProtKB-SubCell"/>
</dbReference>
<dbReference type="SUPFAM" id="SSF47323">
    <property type="entry name" value="Anticodon-binding domain of a subclass of class I aminoacyl-tRNA synthetases"/>
    <property type="match status" value="1"/>
</dbReference>
<keyword evidence="17" id="KW-1185">Reference proteome</keyword>
<evidence type="ECO:0000256" key="6">
    <source>
        <dbReference type="ARBA" id="ARBA00022598"/>
    </source>
</evidence>
<dbReference type="PRINTS" id="PR00983">
    <property type="entry name" value="TRNASYNTHCYS"/>
</dbReference>